<dbReference type="InterPro" id="IPR011701">
    <property type="entry name" value="MFS"/>
</dbReference>
<reference evidence="7" key="2">
    <citation type="submission" date="2023-05" db="EMBL/GenBank/DDBJ databases">
        <authorList>
            <person name="Fouks B."/>
        </authorList>
    </citation>
    <scope>NUCLEOTIDE SEQUENCE</scope>
    <source>
        <strain evidence="7">Stay&amp;Tobe</strain>
        <tissue evidence="7">Testes</tissue>
    </source>
</reference>
<feature type="transmembrane region" description="Helical" evidence="5">
    <location>
        <begin position="312"/>
        <end position="336"/>
    </location>
</feature>
<dbReference type="InterPro" id="IPR050549">
    <property type="entry name" value="MFS_Trehalose_Transporter"/>
</dbReference>
<dbReference type="SUPFAM" id="SSF103473">
    <property type="entry name" value="MFS general substrate transporter"/>
    <property type="match status" value="1"/>
</dbReference>
<keyword evidence="3 5" id="KW-1133">Transmembrane helix</keyword>
<reference evidence="7" key="1">
    <citation type="journal article" date="2023" name="IScience">
        <title>Live-bearing cockroach genome reveals convergent evolutionary mechanisms linked to viviparity in insects and beyond.</title>
        <authorList>
            <person name="Fouks B."/>
            <person name="Harrison M.C."/>
            <person name="Mikhailova A.A."/>
            <person name="Marchal E."/>
            <person name="English S."/>
            <person name="Carruthers M."/>
            <person name="Jennings E.C."/>
            <person name="Chiamaka E.L."/>
            <person name="Frigard R.A."/>
            <person name="Pippel M."/>
            <person name="Attardo G.M."/>
            <person name="Benoit J.B."/>
            <person name="Bornberg-Bauer E."/>
            <person name="Tobe S.S."/>
        </authorList>
    </citation>
    <scope>NUCLEOTIDE SEQUENCE</scope>
    <source>
        <strain evidence="7">Stay&amp;Tobe</strain>
    </source>
</reference>
<dbReference type="EMBL" id="JASPKZ010008385">
    <property type="protein sequence ID" value="KAJ9579589.1"/>
    <property type="molecule type" value="Genomic_DNA"/>
</dbReference>
<keyword evidence="2 5" id="KW-0812">Transmembrane</keyword>
<feature type="non-terminal residue" evidence="7">
    <location>
        <position position="1"/>
    </location>
</feature>
<comment type="subcellular location">
    <subcellularLocation>
        <location evidence="1">Membrane</location>
        <topology evidence="1">Multi-pass membrane protein</topology>
    </subcellularLocation>
</comment>
<dbReference type="InterPro" id="IPR020846">
    <property type="entry name" value="MFS_dom"/>
</dbReference>
<dbReference type="PANTHER" id="PTHR48021:SF39">
    <property type="entry name" value="MAJOR FACILITATOR SUPERFAMILY (MFS) PROFILE DOMAIN-CONTAINING PROTEIN"/>
    <property type="match status" value="1"/>
</dbReference>
<comment type="caution">
    <text evidence="7">The sequence shown here is derived from an EMBL/GenBank/DDBJ whole genome shotgun (WGS) entry which is preliminary data.</text>
</comment>
<proteinExistence type="predicted"/>
<feature type="domain" description="Major facilitator superfamily (MFS) profile" evidence="6">
    <location>
        <begin position="1"/>
        <end position="343"/>
    </location>
</feature>
<keyword evidence="8" id="KW-1185">Reference proteome</keyword>
<protein>
    <recommendedName>
        <fullName evidence="6">Major facilitator superfamily (MFS) profile domain-containing protein</fullName>
    </recommendedName>
</protein>
<feature type="transmembrane region" description="Helical" evidence="5">
    <location>
        <begin position="94"/>
        <end position="119"/>
    </location>
</feature>
<dbReference type="InterPro" id="IPR036259">
    <property type="entry name" value="MFS_trans_sf"/>
</dbReference>
<dbReference type="GO" id="GO:0022857">
    <property type="term" value="F:transmembrane transporter activity"/>
    <property type="evidence" value="ECO:0007669"/>
    <property type="project" value="InterPro"/>
</dbReference>
<dbReference type="GO" id="GO:0016020">
    <property type="term" value="C:membrane"/>
    <property type="evidence" value="ECO:0007669"/>
    <property type="project" value="UniProtKB-SubCell"/>
</dbReference>
<dbReference type="PANTHER" id="PTHR48021">
    <property type="match status" value="1"/>
</dbReference>
<feature type="transmembrane region" description="Helical" evidence="5">
    <location>
        <begin position="6"/>
        <end position="30"/>
    </location>
</feature>
<evidence type="ECO:0000256" key="4">
    <source>
        <dbReference type="ARBA" id="ARBA00023136"/>
    </source>
</evidence>
<organism evidence="7 8">
    <name type="scientific">Diploptera punctata</name>
    <name type="common">Pacific beetle cockroach</name>
    <dbReference type="NCBI Taxonomy" id="6984"/>
    <lineage>
        <taxon>Eukaryota</taxon>
        <taxon>Metazoa</taxon>
        <taxon>Ecdysozoa</taxon>
        <taxon>Arthropoda</taxon>
        <taxon>Hexapoda</taxon>
        <taxon>Insecta</taxon>
        <taxon>Pterygota</taxon>
        <taxon>Neoptera</taxon>
        <taxon>Polyneoptera</taxon>
        <taxon>Dictyoptera</taxon>
        <taxon>Blattodea</taxon>
        <taxon>Blaberoidea</taxon>
        <taxon>Blaberidae</taxon>
        <taxon>Diplopterinae</taxon>
        <taxon>Diploptera</taxon>
    </lineage>
</organism>
<feature type="transmembrane region" description="Helical" evidence="5">
    <location>
        <begin position="42"/>
        <end position="64"/>
    </location>
</feature>
<evidence type="ECO:0000313" key="7">
    <source>
        <dbReference type="EMBL" id="KAJ9579589.1"/>
    </source>
</evidence>
<accession>A0AAD7ZF52</accession>
<evidence type="ECO:0000256" key="1">
    <source>
        <dbReference type="ARBA" id="ARBA00004141"/>
    </source>
</evidence>
<dbReference type="PROSITE" id="PS50850">
    <property type="entry name" value="MFS"/>
    <property type="match status" value="1"/>
</dbReference>
<sequence length="343" mass="38025">ILANVTANLLMLDLCMAIGFTTVLIGATLNASKDLSIDENDASWLGSIAFICQPLGSLMSGMIVEFFGRKWSMIIVNLPFLVGWIMYSSANSVTILYITNVILGIGVMIHVSFFVIYLLGNITDWRTAAGISAIIPIMTALYVTQEYSIKNTNNKTGYDNKAFENDSTIQDKQQNTNIIIDSNKRRTDESVQDHSCLDQWKEILKAPTLRPLALVIPYFFLVQLGGMSSMRPYMVHVFQNLGLNDASSWATVGSAVVGIAGSGCEVLTVHWLGKRFLTLVSMMGCGVACLLLAIYSYIVLRPGGAIEYAEPWIPLSFFIILSFFNSVMFQIPWMLLSEVFPFR</sequence>
<feature type="transmembrane region" description="Helical" evidence="5">
    <location>
        <begin position="246"/>
        <end position="269"/>
    </location>
</feature>
<feature type="transmembrane region" description="Helical" evidence="5">
    <location>
        <begin position="276"/>
        <end position="300"/>
    </location>
</feature>
<name>A0AAD7ZF52_DIPPU</name>
<evidence type="ECO:0000256" key="2">
    <source>
        <dbReference type="ARBA" id="ARBA00022692"/>
    </source>
</evidence>
<dbReference type="AlphaFoldDB" id="A0AAD7ZF52"/>
<evidence type="ECO:0000313" key="8">
    <source>
        <dbReference type="Proteomes" id="UP001233999"/>
    </source>
</evidence>
<dbReference type="Proteomes" id="UP001233999">
    <property type="component" value="Unassembled WGS sequence"/>
</dbReference>
<evidence type="ECO:0000256" key="3">
    <source>
        <dbReference type="ARBA" id="ARBA00022989"/>
    </source>
</evidence>
<dbReference type="Pfam" id="PF00083">
    <property type="entry name" value="Sugar_tr"/>
    <property type="match status" value="1"/>
</dbReference>
<feature type="transmembrane region" description="Helical" evidence="5">
    <location>
        <begin position="70"/>
        <end position="87"/>
    </location>
</feature>
<dbReference type="Gene3D" id="1.20.1250.20">
    <property type="entry name" value="MFS general substrate transporter like domains"/>
    <property type="match status" value="2"/>
</dbReference>
<dbReference type="InterPro" id="IPR005828">
    <property type="entry name" value="MFS_sugar_transport-like"/>
</dbReference>
<keyword evidence="4 5" id="KW-0472">Membrane</keyword>
<feature type="transmembrane region" description="Helical" evidence="5">
    <location>
        <begin position="209"/>
        <end position="226"/>
    </location>
</feature>
<dbReference type="Pfam" id="PF07690">
    <property type="entry name" value="MFS_1"/>
    <property type="match status" value="1"/>
</dbReference>
<gene>
    <name evidence="7" type="ORF">L9F63_004774</name>
</gene>
<evidence type="ECO:0000256" key="5">
    <source>
        <dbReference type="SAM" id="Phobius"/>
    </source>
</evidence>
<evidence type="ECO:0000259" key="6">
    <source>
        <dbReference type="PROSITE" id="PS50850"/>
    </source>
</evidence>